<proteinExistence type="predicted"/>
<reference evidence="1" key="2">
    <citation type="journal article" date="2015" name="Data Brief">
        <title>Shoot transcriptome of the giant reed, Arundo donax.</title>
        <authorList>
            <person name="Barrero R.A."/>
            <person name="Guerrero F.D."/>
            <person name="Moolhuijzen P."/>
            <person name="Goolsby J.A."/>
            <person name="Tidwell J."/>
            <person name="Bellgard S.E."/>
            <person name="Bellgard M.I."/>
        </authorList>
    </citation>
    <scope>NUCLEOTIDE SEQUENCE</scope>
    <source>
        <tissue evidence="1">Shoot tissue taken approximately 20 cm above the soil surface</tissue>
    </source>
</reference>
<protein>
    <submittedName>
        <fullName evidence="1">Uncharacterized protein</fullName>
    </submittedName>
</protein>
<reference evidence="1" key="1">
    <citation type="submission" date="2014-09" db="EMBL/GenBank/DDBJ databases">
        <authorList>
            <person name="Magalhaes I.L.F."/>
            <person name="Oliveira U."/>
            <person name="Santos F.R."/>
            <person name="Vidigal T.H.D.A."/>
            <person name="Brescovit A.D."/>
            <person name="Santos A.J."/>
        </authorList>
    </citation>
    <scope>NUCLEOTIDE SEQUENCE</scope>
    <source>
        <tissue evidence="1">Shoot tissue taken approximately 20 cm above the soil surface</tissue>
    </source>
</reference>
<accession>A0A0A9GPG1</accession>
<evidence type="ECO:0000313" key="1">
    <source>
        <dbReference type="EMBL" id="JAE26372.1"/>
    </source>
</evidence>
<organism evidence="1">
    <name type="scientific">Arundo donax</name>
    <name type="common">Giant reed</name>
    <name type="synonym">Donax arundinaceus</name>
    <dbReference type="NCBI Taxonomy" id="35708"/>
    <lineage>
        <taxon>Eukaryota</taxon>
        <taxon>Viridiplantae</taxon>
        <taxon>Streptophyta</taxon>
        <taxon>Embryophyta</taxon>
        <taxon>Tracheophyta</taxon>
        <taxon>Spermatophyta</taxon>
        <taxon>Magnoliopsida</taxon>
        <taxon>Liliopsida</taxon>
        <taxon>Poales</taxon>
        <taxon>Poaceae</taxon>
        <taxon>PACMAD clade</taxon>
        <taxon>Arundinoideae</taxon>
        <taxon>Arundineae</taxon>
        <taxon>Arundo</taxon>
    </lineage>
</organism>
<name>A0A0A9GPG1_ARUDO</name>
<dbReference type="AlphaFoldDB" id="A0A0A9GPG1"/>
<dbReference type="EMBL" id="GBRH01171524">
    <property type="protein sequence ID" value="JAE26372.1"/>
    <property type="molecule type" value="Transcribed_RNA"/>
</dbReference>
<sequence length="119" mass="13914">MNQSEEPCCLSLVGRITSYLKHCTIDHCHPLHFFVRTPCMLVSLCLGRCLWRVVQYTSRPVSHLRMQLTQVIRCGHELQLFLHFVMAYDMQRRSRTFGYPVNNAASSKREVYVIIPVMI</sequence>